<evidence type="ECO:0000313" key="3">
    <source>
        <dbReference type="Proteomes" id="UP001237156"/>
    </source>
</evidence>
<dbReference type="RefSeq" id="WP_279524389.1">
    <property type="nucleotide sequence ID" value="NZ_JARVII010000012.1"/>
</dbReference>
<reference evidence="2 3" key="1">
    <citation type="submission" date="2023-04" db="EMBL/GenBank/DDBJ databases">
        <title>Ottowia paracancer sp. nov., isolated from human stomach.</title>
        <authorList>
            <person name="Song Y."/>
        </authorList>
    </citation>
    <scope>NUCLEOTIDE SEQUENCE [LARGE SCALE GENOMIC DNA]</scope>
    <source>
        <strain evidence="2 3">10c7w1</strain>
    </source>
</reference>
<organism evidence="2 3">
    <name type="scientific">Ottowia cancrivicina</name>
    <dbReference type="NCBI Taxonomy" id="3040346"/>
    <lineage>
        <taxon>Bacteria</taxon>
        <taxon>Pseudomonadati</taxon>
        <taxon>Pseudomonadota</taxon>
        <taxon>Betaproteobacteria</taxon>
        <taxon>Burkholderiales</taxon>
        <taxon>Comamonadaceae</taxon>
        <taxon>Ottowia</taxon>
    </lineage>
</organism>
<protein>
    <recommendedName>
        <fullName evidence="4">Lipoprotein</fullName>
    </recommendedName>
</protein>
<dbReference type="EMBL" id="JARVII010000012">
    <property type="protein sequence ID" value="MDG9699491.1"/>
    <property type="molecule type" value="Genomic_DNA"/>
</dbReference>
<sequence length="145" mass="16164">MLVFIFLILALLACSKHMADLKSLQIPGVEPFDSRDESTLPLDLVTTRLAHDFVARGAARGADGQVLAADATTTDEDIARSVDEWLGPGWKRSAGFDSSRPHIHVMVWETTGWHKRFYALAAWDEVSVSTEGRPYRPIQSVFSRH</sequence>
<keyword evidence="3" id="KW-1185">Reference proteome</keyword>
<accession>A0AAW6RLP6</accession>
<name>A0AAW6RLP6_9BURK</name>
<dbReference type="Proteomes" id="UP001237156">
    <property type="component" value="Unassembled WGS sequence"/>
</dbReference>
<proteinExistence type="predicted"/>
<feature type="signal peptide" evidence="1">
    <location>
        <begin position="1"/>
        <end position="19"/>
    </location>
</feature>
<dbReference type="AlphaFoldDB" id="A0AAW6RLP6"/>
<gene>
    <name evidence="2" type="ORF">QB898_07165</name>
</gene>
<keyword evidence="1" id="KW-0732">Signal</keyword>
<evidence type="ECO:0000256" key="1">
    <source>
        <dbReference type="SAM" id="SignalP"/>
    </source>
</evidence>
<comment type="caution">
    <text evidence="2">The sequence shown here is derived from an EMBL/GenBank/DDBJ whole genome shotgun (WGS) entry which is preliminary data.</text>
</comment>
<feature type="chain" id="PRO_5043599679" description="Lipoprotein" evidence="1">
    <location>
        <begin position="20"/>
        <end position="145"/>
    </location>
</feature>
<evidence type="ECO:0008006" key="4">
    <source>
        <dbReference type="Google" id="ProtNLM"/>
    </source>
</evidence>
<evidence type="ECO:0000313" key="2">
    <source>
        <dbReference type="EMBL" id="MDG9699491.1"/>
    </source>
</evidence>